<keyword evidence="3" id="KW-0804">Transcription</keyword>
<feature type="DNA-binding region" description="H-T-H motif" evidence="4">
    <location>
        <begin position="35"/>
        <end position="54"/>
    </location>
</feature>
<evidence type="ECO:0000259" key="5">
    <source>
        <dbReference type="PROSITE" id="PS50977"/>
    </source>
</evidence>
<dbReference type="InterPro" id="IPR009057">
    <property type="entry name" value="Homeodomain-like_sf"/>
</dbReference>
<keyword evidence="2 4" id="KW-0238">DNA-binding</keyword>
<dbReference type="Pfam" id="PF00440">
    <property type="entry name" value="TetR_N"/>
    <property type="match status" value="1"/>
</dbReference>
<dbReference type="InterPro" id="IPR001647">
    <property type="entry name" value="HTH_TetR"/>
</dbReference>
<gene>
    <name evidence="6" type="ORF">DES41_101358</name>
</gene>
<dbReference type="InterPro" id="IPR036271">
    <property type="entry name" value="Tet_transcr_reg_TetR-rel_C_sf"/>
</dbReference>
<dbReference type="Proteomes" id="UP000252884">
    <property type="component" value="Unassembled WGS sequence"/>
</dbReference>
<protein>
    <submittedName>
        <fullName evidence="6">TetR family transcriptional regulator</fullName>
    </submittedName>
</protein>
<evidence type="ECO:0000313" key="6">
    <source>
        <dbReference type="EMBL" id="RCW75763.1"/>
    </source>
</evidence>
<dbReference type="PANTHER" id="PTHR30055:SF234">
    <property type="entry name" value="HTH-TYPE TRANSCRIPTIONAL REGULATOR BETI"/>
    <property type="match status" value="1"/>
</dbReference>
<dbReference type="GO" id="GO:0003700">
    <property type="term" value="F:DNA-binding transcription factor activity"/>
    <property type="evidence" value="ECO:0007669"/>
    <property type="project" value="TreeGrafter"/>
</dbReference>
<reference evidence="6 7" key="1">
    <citation type="submission" date="2018-07" db="EMBL/GenBank/DDBJ databases">
        <title>Genomic Encyclopedia of Type Strains, Phase IV (KMG-IV): sequencing the most valuable type-strain genomes for metagenomic binning, comparative biology and taxonomic classification.</title>
        <authorList>
            <person name="Goeker M."/>
        </authorList>
    </citation>
    <scope>NUCLEOTIDE SEQUENCE [LARGE SCALE GENOMIC DNA]</scope>
    <source>
        <strain evidence="6 7">DSM 21634</strain>
    </source>
</reference>
<dbReference type="Pfam" id="PF17937">
    <property type="entry name" value="TetR_C_28"/>
    <property type="match status" value="1"/>
</dbReference>
<dbReference type="Gene3D" id="1.10.357.10">
    <property type="entry name" value="Tetracycline Repressor, domain 2"/>
    <property type="match status" value="1"/>
</dbReference>
<dbReference type="SUPFAM" id="SSF46689">
    <property type="entry name" value="Homeodomain-like"/>
    <property type="match status" value="1"/>
</dbReference>
<proteinExistence type="predicted"/>
<keyword evidence="7" id="KW-1185">Reference proteome</keyword>
<dbReference type="PROSITE" id="PS50977">
    <property type="entry name" value="HTH_TETR_2"/>
    <property type="match status" value="1"/>
</dbReference>
<evidence type="ECO:0000256" key="3">
    <source>
        <dbReference type="ARBA" id="ARBA00023163"/>
    </source>
</evidence>
<sequence length="186" mass="20104">MNDVRQRTRTRAPAEVYARILAAAAELLTEGAPLSIGSVADAAGVTKGAVQHHFGTREALLQALWGSTQAEFLDDLGRAAARHGGSPLGAASYLRATVRAGQRRHVTRRWRAVLAACVVERPLARQWSDWVGACRRDNAEGTQELIVRLAADGLWLSDLLGIYKLSARERQALQDALLARTEAATA</sequence>
<dbReference type="PANTHER" id="PTHR30055">
    <property type="entry name" value="HTH-TYPE TRANSCRIPTIONAL REGULATOR RUTR"/>
    <property type="match status" value="1"/>
</dbReference>
<evidence type="ECO:0000256" key="2">
    <source>
        <dbReference type="ARBA" id="ARBA00023125"/>
    </source>
</evidence>
<dbReference type="SUPFAM" id="SSF48498">
    <property type="entry name" value="Tetracyclin repressor-like, C-terminal domain"/>
    <property type="match status" value="1"/>
</dbReference>
<dbReference type="RefSeq" id="WP_170168077.1">
    <property type="nucleotide sequence ID" value="NZ_QPJK01000001.1"/>
</dbReference>
<evidence type="ECO:0000313" key="7">
    <source>
        <dbReference type="Proteomes" id="UP000252884"/>
    </source>
</evidence>
<feature type="domain" description="HTH tetR-type" evidence="5">
    <location>
        <begin position="14"/>
        <end position="72"/>
    </location>
</feature>
<evidence type="ECO:0000256" key="1">
    <source>
        <dbReference type="ARBA" id="ARBA00023015"/>
    </source>
</evidence>
<evidence type="ECO:0000256" key="4">
    <source>
        <dbReference type="PROSITE-ProRule" id="PRU00335"/>
    </source>
</evidence>
<keyword evidence="1" id="KW-0805">Transcription regulation</keyword>
<dbReference type="EMBL" id="QPJK01000001">
    <property type="protein sequence ID" value="RCW75763.1"/>
    <property type="molecule type" value="Genomic_DNA"/>
</dbReference>
<dbReference type="AlphaFoldDB" id="A0A368Y654"/>
<name>A0A368Y654_9BURK</name>
<dbReference type="GO" id="GO:0000976">
    <property type="term" value="F:transcription cis-regulatory region binding"/>
    <property type="evidence" value="ECO:0007669"/>
    <property type="project" value="TreeGrafter"/>
</dbReference>
<organism evidence="6 7">
    <name type="scientific">Pseudorhodoferax soli</name>
    <dbReference type="NCBI Taxonomy" id="545864"/>
    <lineage>
        <taxon>Bacteria</taxon>
        <taxon>Pseudomonadati</taxon>
        <taxon>Pseudomonadota</taxon>
        <taxon>Betaproteobacteria</taxon>
        <taxon>Burkholderiales</taxon>
        <taxon>Comamonadaceae</taxon>
    </lineage>
</organism>
<comment type="caution">
    <text evidence="6">The sequence shown here is derived from an EMBL/GenBank/DDBJ whole genome shotgun (WGS) entry which is preliminary data.</text>
</comment>
<accession>A0A368Y654</accession>
<dbReference type="InterPro" id="IPR050109">
    <property type="entry name" value="HTH-type_TetR-like_transc_reg"/>
</dbReference>
<dbReference type="InterPro" id="IPR041479">
    <property type="entry name" value="TetR_CgmR_C"/>
</dbReference>